<name>A0A9X3NLF1_9ACTN</name>
<keyword evidence="7" id="KW-1185">Reference proteome</keyword>
<dbReference type="Proteomes" id="UP001140076">
    <property type="component" value="Unassembled WGS sequence"/>
</dbReference>
<dbReference type="InterPro" id="IPR012074">
    <property type="entry name" value="GAF_ANTAR"/>
</dbReference>
<evidence type="ECO:0000256" key="4">
    <source>
        <dbReference type="ARBA" id="ARBA00023163"/>
    </source>
</evidence>
<dbReference type="SUPFAM" id="SSF55781">
    <property type="entry name" value="GAF domain-like"/>
    <property type="match status" value="1"/>
</dbReference>
<dbReference type="SMART" id="SM01012">
    <property type="entry name" value="ANTAR"/>
    <property type="match status" value="1"/>
</dbReference>
<evidence type="ECO:0000256" key="1">
    <source>
        <dbReference type="ARBA" id="ARBA00022679"/>
    </source>
</evidence>
<keyword evidence="1" id="KW-0808">Transferase</keyword>
<reference evidence="6" key="1">
    <citation type="submission" date="2021-10" db="EMBL/GenBank/DDBJ databases">
        <title>Streptomonospora sp. nov., isolated from mangrove soil.</title>
        <authorList>
            <person name="Chen X."/>
            <person name="Ge X."/>
            <person name="Liu W."/>
        </authorList>
    </citation>
    <scope>NUCLEOTIDE SEQUENCE</scope>
    <source>
        <strain evidence="6">S1-112</strain>
    </source>
</reference>
<keyword evidence="4" id="KW-0804">Transcription</keyword>
<gene>
    <name evidence="6" type="ORF">LG943_15120</name>
</gene>
<dbReference type="EMBL" id="JAJAQC010000024">
    <property type="protein sequence ID" value="MDA0565637.1"/>
    <property type="molecule type" value="Genomic_DNA"/>
</dbReference>
<dbReference type="GO" id="GO:0003723">
    <property type="term" value="F:RNA binding"/>
    <property type="evidence" value="ECO:0007669"/>
    <property type="project" value="InterPro"/>
</dbReference>
<dbReference type="InterPro" id="IPR011006">
    <property type="entry name" value="CheY-like_superfamily"/>
</dbReference>
<evidence type="ECO:0000259" key="5">
    <source>
        <dbReference type="PROSITE" id="PS50921"/>
    </source>
</evidence>
<dbReference type="GO" id="GO:0016301">
    <property type="term" value="F:kinase activity"/>
    <property type="evidence" value="ECO:0007669"/>
    <property type="project" value="UniProtKB-KW"/>
</dbReference>
<dbReference type="InterPro" id="IPR003018">
    <property type="entry name" value="GAF"/>
</dbReference>
<dbReference type="InterPro" id="IPR029016">
    <property type="entry name" value="GAF-like_dom_sf"/>
</dbReference>
<evidence type="ECO:0000313" key="6">
    <source>
        <dbReference type="EMBL" id="MDA0565637.1"/>
    </source>
</evidence>
<keyword evidence="3" id="KW-0805">Transcription regulation</keyword>
<dbReference type="Gene3D" id="1.10.10.10">
    <property type="entry name" value="Winged helix-like DNA-binding domain superfamily/Winged helix DNA-binding domain"/>
    <property type="match status" value="1"/>
</dbReference>
<keyword evidence="2" id="KW-0418">Kinase</keyword>
<dbReference type="RefSeq" id="WP_270072908.1">
    <property type="nucleotide sequence ID" value="NZ_JAJAQC010000024.1"/>
</dbReference>
<evidence type="ECO:0000313" key="7">
    <source>
        <dbReference type="Proteomes" id="UP001140076"/>
    </source>
</evidence>
<protein>
    <submittedName>
        <fullName evidence="6">GAF and ANTAR domain-containing protein</fullName>
    </submittedName>
</protein>
<dbReference type="Pfam" id="PF03861">
    <property type="entry name" value="ANTAR"/>
    <property type="match status" value="1"/>
</dbReference>
<dbReference type="Pfam" id="PF13185">
    <property type="entry name" value="GAF_2"/>
    <property type="match status" value="1"/>
</dbReference>
<dbReference type="Gene3D" id="3.30.450.40">
    <property type="match status" value="1"/>
</dbReference>
<sequence length="237" mass="25941">MLHNEQSPLPESLADVVRSLFAEPDVHETMQRIVDLAVATVPGCDHAGVALVESRRKVDTPVYTHEVVRRSDDLQRSLGEGPSIDAMWSSTHIHLPDVAADRRWPRYAAEAAKLPVGSLLSFRLFTAQGTLGALTLYARAAHAFDDRAHEVGVIYSAQAASALEANRRIANLNRALDTRETIGQAQGILMERHQMTAEQAWERLKAASQNLNVKLAELAEKIARTGEDPTGPPDSGR</sequence>
<evidence type="ECO:0000256" key="2">
    <source>
        <dbReference type="ARBA" id="ARBA00022777"/>
    </source>
</evidence>
<dbReference type="SMART" id="SM00065">
    <property type="entry name" value="GAF"/>
    <property type="match status" value="1"/>
</dbReference>
<dbReference type="InterPro" id="IPR036388">
    <property type="entry name" value="WH-like_DNA-bd_sf"/>
</dbReference>
<accession>A0A9X3NLF1</accession>
<organism evidence="6 7">
    <name type="scientific">Streptomonospora mangrovi</name>
    <dbReference type="NCBI Taxonomy" id="2883123"/>
    <lineage>
        <taxon>Bacteria</taxon>
        <taxon>Bacillati</taxon>
        <taxon>Actinomycetota</taxon>
        <taxon>Actinomycetes</taxon>
        <taxon>Streptosporangiales</taxon>
        <taxon>Nocardiopsidaceae</taxon>
        <taxon>Streptomonospora</taxon>
    </lineage>
</organism>
<dbReference type="AlphaFoldDB" id="A0A9X3NLF1"/>
<dbReference type="SUPFAM" id="SSF52172">
    <property type="entry name" value="CheY-like"/>
    <property type="match status" value="1"/>
</dbReference>
<evidence type="ECO:0000256" key="3">
    <source>
        <dbReference type="ARBA" id="ARBA00023015"/>
    </source>
</evidence>
<feature type="domain" description="ANTAR" evidence="5">
    <location>
        <begin position="162"/>
        <end position="223"/>
    </location>
</feature>
<proteinExistence type="predicted"/>
<dbReference type="PIRSF" id="PIRSF036625">
    <property type="entry name" value="GAF_ANTAR"/>
    <property type="match status" value="1"/>
</dbReference>
<comment type="caution">
    <text evidence="6">The sequence shown here is derived from an EMBL/GenBank/DDBJ whole genome shotgun (WGS) entry which is preliminary data.</text>
</comment>
<dbReference type="InterPro" id="IPR005561">
    <property type="entry name" value="ANTAR"/>
</dbReference>
<dbReference type="PROSITE" id="PS50921">
    <property type="entry name" value="ANTAR"/>
    <property type="match status" value="1"/>
</dbReference>